<keyword evidence="1" id="KW-0472">Membrane</keyword>
<protein>
    <submittedName>
        <fullName evidence="2">Uncharacterized protein</fullName>
    </submittedName>
</protein>
<reference evidence="2" key="1">
    <citation type="journal article" date="2021" name="Proc. Natl. Acad. Sci. U.S.A.">
        <title>A Catalog of Tens of Thousands of Viruses from Human Metagenomes Reveals Hidden Associations with Chronic Diseases.</title>
        <authorList>
            <person name="Tisza M.J."/>
            <person name="Buck C.B."/>
        </authorList>
    </citation>
    <scope>NUCLEOTIDE SEQUENCE</scope>
    <source>
        <strain evidence="2">CtkzC12</strain>
    </source>
</reference>
<organism evidence="2">
    <name type="scientific">Siphoviridae sp. ctkzC12</name>
    <dbReference type="NCBI Taxonomy" id="2826446"/>
    <lineage>
        <taxon>Viruses</taxon>
        <taxon>Duplodnaviria</taxon>
        <taxon>Heunggongvirae</taxon>
        <taxon>Uroviricota</taxon>
        <taxon>Caudoviricetes</taxon>
    </lineage>
</organism>
<evidence type="ECO:0000256" key="1">
    <source>
        <dbReference type="SAM" id="Phobius"/>
    </source>
</evidence>
<name>A0A8S5LVN3_9CAUD</name>
<accession>A0A8S5LVN3</accession>
<proteinExistence type="predicted"/>
<sequence>MQKVLVDLSLKKLLSSKMLIGINIKHIFVMYKLMIVGDILLDRKNLTLMFR</sequence>
<keyword evidence="1" id="KW-0812">Transmembrane</keyword>
<keyword evidence="1" id="KW-1133">Transmembrane helix</keyword>
<feature type="transmembrane region" description="Helical" evidence="1">
    <location>
        <begin position="20"/>
        <end position="41"/>
    </location>
</feature>
<evidence type="ECO:0000313" key="2">
    <source>
        <dbReference type="EMBL" id="DAD74036.1"/>
    </source>
</evidence>
<dbReference type="EMBL" id="BK014750">
    <property type="protein sequence ID" value="DAD74036.1"/>
    <property type="molecule type" value="Genomic_DNA"/>
</dbReference>